<evidence type="ECO:0000256" key="10">
    <source>
        <dbReference type="RuleBase" id="RU362097"/>
    </source>
</evidence>
<dbReference type="Gene3D" id="2.20.200.10">
    <property type="entry name" value="Outer membrane efflux proteins (OEP)"/>
    <property type="match status" value="1"/>
</dbReference>
<keyword evidence="7" id="KW-0998">Cell outer membrane</keyword>
<accession>A0A917PLX4</accession>
<evidence type="ECO:0000256" key="3">
    <source>
        <dbReference type="ARBA" id="ARBA00022692"/>
    </source>
</evidence>
<keyword evidence="13" id="KW-1185">Reference proteome</keyword>
<evidence type="ECO:0000256" key="7">
    <source>
        <dbReference type="ARBA" id="ARBA00023237"/>
    </source>
</evidence>
<evidence type="ECO:0000256" key="9">
    <source>
        <dbReference type="ARBA" id="ARBA00037313"/>
    </source>
</evidence>
<feature type="coiled-coil region" evidence="11">
    <location>
        <begin position="386"/>
        <end position="451"/>
    </location>
</feature>
<keyword evidence="8 10" id="KW-0449">Lipoprotein</keyword>
<comment type="similarity">
    <text evidence="1 10">Belongs to the outer membrane factor (OMF) (TC 1.B.17) family.</text>
</comment>
<name>A0A917PLX4_9PSED</name>
<evidence type="ECO:0000313" key="13">
    <source>
        <dbReference type="Proteomes" id="UP000635983"/>
    </source>
</evidence>
<dbReference type="SUPFAM" id="SSF56954">
    <property type="entry name" value="Outer membrane efflux proteins (OEP)"/>
    <property type="match status" value="1"/>
</dbReference>
<sequence>MKLKPFPLLLALLLSGCANWQGLTPSGTLQDKNTLQSTQTLAAIPLSPAGWPHSDWWKGLGDPALDALIEEALRDSPDLAIADARARQALAVAEQYDAERGANIEADGSVTRSRLSRVDDPTGQGDRLSTLRSLSLGFTYSFDLWGGKRAAWEAALGQAKAAEVDRQAARLTVSANVARAYSALAYAHTAQRVTREDVTRTRQMLDLSGQRFDAGLDSQYQLQQTQSLASASASQATAANQMVTEARIQLAALLGKGPDRTQNLAAPQVLHPAALVLPSRLPAELLGRRPDIVAARWRVEAASRSIDASKARFYPNLDLTASAGTHSLLGDALFGAPSRFWSVGPALSLPIFDSGRRRADLAGRDADYDVAVAQYNGTLSSALADTSQAITRLRALQQQIAEQQRARDIARSSYDLAMQRYGSGIGNYLDALSIEQQLLQAERSLAKLQQNQIDTSVLLVQALGGGFEADADSRAMNEYAQ</sequence>
<dbReference type="PROSITE" id="PS51257">
    <property type="entry name" value="PROKAR_LIPOPROTEIN"/>
    <property type="match status" value="1"/>
</dbReference>
<evidence type="ECO:0008006" key="14">
    <source>
        <dbReference type="Google" id="ProtNLM"/>
    </source>
</evidence>
<reference evidence="12" key="2">
    <citation type="submission" date="2020-09" db="EMBL/GenBank/DDBJ databases">
        <authorList>
            <person name="Sun Q."/>
            <person name="Ohkuma M."/>
        </authorList>
    </citation>
    <scope>NUCLEOTIDE SEQUENCE</scope>
    <source>
        <strain evidence="12">JCM 30078</strain>
    </source>
</reference>
<dbReference type="InterPro" id="IPR003423">
    <property type="entry name" value="OMP_efflux"/>
</dbReference>
<keyword evidence="4 10" id="KW-0732">Signal</keyword>
<dbReference type="EMBL" id="BMPO01000001">
    <property type="protein sequence ID" value="GGJ83723.1"/>
    <property type="molecule type" value="Genomic_DNA"/>
</dbReference>
<feature type="chain" id="PRO_5038169030" description="Efflux transporter, outer membrane factor (OMF) lipoprotein, NodT family" evidence="10">
    <location>
        <begin position="21"/>
        <end position="481"/>
    </location>
</feature>
<evidence type="ECO:0000256" key="6">
    <source>
        <dbReference type="ARBA" id="ARBA00023139"/>
    </source>
</evidence>
<dbReference type="PANTHER" id="PTHR30203">
    <property type="entry name" value="OUTER MEMBRANE CATION EFFLUX PROTEIN"/>
    <property type="match status" value="1"/>
</dbReference>
<keyword evidence="2 10" id="KW-1134">Transmembrane beta strand</keyword>
<dbReference type="GO" id="GO:0009279">
    <property type="term" value="C:cell outer membrane"/>
    <property type="evidence" value="ECO:0007669"/>
    <property type="project" value="UniProtKB-SubCell"/>
</dbReference>
<comment type="function">
    <text evidence="9">Could be involved in resistance to puromycin, acriflavine and tetraphenylarsonium chloride.</text>
</comment>
<dbReference type="InterPro" id="IPR010131">
    <property type="entry name" value="MdtP/NodT-like"/>
</dbReference>
<gene>
    <name evidence="12" type="ORF">GCM10009304_07150</name>
</gene>
<evidence type="ECO:0000256" key="2">
    <source>
        <dbReference type="ARBA" id="ARBA00022452"/>
    </source>
</evidence>
<dbReference type="Pfam" id="PF02321">
    <property type="entry name" value="OEP"/>
    <property type="match status" value="2"/>
</dbReference>
<evidence type="ECO:0000313" key="12">
    <source>
        <dbReference type="EMBL" id="GGJ83723.1"/>
    </source>
</evidence>
<dbReference type="AlphaFoldDB" id="A0A917PLX4"/>
<evidence type="ECO:0000256" key="1">
    <source>
        <dbReference type="ARBA" id="ARBA00007613"/>
    </source>
</evidence>
<organism evidence="12 13">
    <name type="scientific">Pseudomonas matsuisoli</name>
    <dbReference type="NCBI Taxonomy" id="1515666"/>
    <lineage>
        <taxon>Bacteria</taxon>
        <taxon>Pseudomonadati</taxon>
        <taxon>Pseudomonadota</taxon>
        <taxon>Gammaproteobacteria</taxon>
        <taxon>Pseudomonadales</taxon>
        <taxon>Pseudomonadaceae</taxon>
        <taxon>Pseudomonas</taxon>
    </lineage>
</organism>
<protein>
    <recommendedName>
        <fullName evidence="14">Efflux transporter, outer membrane factor (OMF) lipoprotein, NodT family</fullName>
    </recommendedName>
</protein>
<evidence type="ECO:0000256" key="5">
    <source>
        <dbReference type="ARBA" id="ARBA00023136"/>
    </source>
</evidence>
<dbReference type="RefSeq" id="WP_188981745.1">
    <property type="nucleotide sequence ID" value="NZ_BMPO01000001.1"/>
</dbReference>
<evidence type="ECO:0000256" key="4">
    <source>
        <dbReference type="ARBA" id="ARBA00022729"/>
    </source>
</evidence>
<dbReference type="Proteomes" id="UP000635983">
    <property type="component" value="Unassembled WGS sequence"/>
</dbReference>
<dbReference type="GO" id="GO:0015562">
    <property type="term" value="F:efflux transmembrane transporter activity"/>
    <property type="evidence" value="ECO:0007669"/>
    <property type="project" value="InterPro"/>
</dbReference>
<feature type="signal peptide" evidence="10">
    <location>
        <begin position="1"/>
        <end position="20"/>
    </location>
</feature>
<dbReference type="NCBIfam" id="TIGR01845">
    <property type="entry name" value="outer_NodT"/>
    <property type="match status" value="1"/>
</dbReference>
<reference evidence="12" key="1">
    <citation type="journal article" date="2014" name="Int. J. Syst. Evol. Microbiol.">
        <title>Complete genome sequence of Corynebacterium casei LMG S-19264T (=DSM 44701T), isolated from a smear-ripened cheese.</title>
        <authorList>
            <consortium name="US DOE Joint Genome Institute (JGI-PGF)"/>
            <person name="Walter F."/>
            <person name="Albersmeier A."/>
            <person name="Kalinowski J."/>
            <person name="Ruckert C."/>
        </authorList>
    </citation>
    <scope>NUCLEOTIDE SEQUENCE</scope>
    <source>
        <strain evidence="12">JCM 30078</strain>
    </source>
</reference>
<keyword evidence="11" id="KW-0175">Coiled coil</keyword>
<comment type="subcellular location">
    <subcellularLocation>
        <location evidence="10">Cell outer membrane</location>
        <topology evidence="10">Lipid-anchor</topology>
    </subcellularLocation>
</comment>
<keyword evidence="6 10" id="KW-0564">Palmitate</keyword>
<evidence type="ECO:0000256" key="8">
    <source>
        <dbReference type="ARBA" id="ARBA00023288"/>
    </source>
</evidence>
<dbReference type="PANTHER" id="PTHR30203:SF20">
    <property type="entry name" value="MULTIDRUG RESISTANCE OUTER MEMBRANE PROTEIN MDTP-RELATED"/>
    <property type="match status" value="1"/>
</dbReference>
<dbReference type="Gene3D" id="1.20.1600.10">
    <property type="entry name" value="Outer membrane efflux proteins (OEP)"/>
    <property type="match status" value="1"/>
</dbReference>
<proteinExistence type="inferred from homology"/>
<comment type="caution">
    <text evidence="12">The sequence shown here is derived from an EMBL/GenBank/DDBJ whole genome shotgun (WGS) entry which is preliminary data.</text>
</comment>
<keyword evidence="3 10" id="KW-0812">Transmembrane</keyword>
<evidence type="ECO:0000256" key="11">
    <source>
        <dbReference type="SAM" id="Coils"/>
    </source>
</evidence>
<keyword evidence="5 10" id="KW-0472">Membrane</keyword>